<accession>A0ABP8LMC2</accession>
<evidence type="ECO:0000313" key="4">
    <source>
        <dbReference type="Proteomes" id="UP001501508"/>
    </source>
</evidence>
<feature type="domain" description="FecR protein" evidence="1">
    <location>
        <begin position="147"/>
        <end position="231"/>
    </location>
</feature>
<dbReference type="PANTHER" id="PTHR30273:SF2">
    <property type="entry name" value="PROTEIN FECR"/>
    <property type="match status" value="1"/>
</dbReference>
<dbReference type="PANTHER" id="PTHR30273">
    <property type="entry name" value="PERIPLASMIC SIGNAL SENSOR AND SIGMA FACTOR ACTIVATOR FECR-RELATED"/>
    <property type="match status" value="1"/>
</dbReference>
<evidence type="ECO:0000313" key="3">
    <source>
        <dbReference type="EMBL" id="GAA4432175.1"/>
    </source>
</evidence>
<sequence>MAELYSLEDFLENERFLEWFRSPDPENDAYWKEWLEANPSQRPVFESAVAAMALLGGDQPEFSDKYIRQKVAVIKENMAEGPPAGKPVFRVSTSFLRWAAVVVVTTGLGWLLVKPESFFREKSSHSSVPVTTDLVKSFANNGDEPTLINLPDGSSVVLTTGSKIEYVSRSGSFRREVKLTGEGFFEVVKDPANPFYVYTTHLITRVLGTSFLVRSFDNEPKATVTVRTGAVTVIPQKGDNRTGKTSPDTLLLTPNEQVSLVVATDEMIRQKWSSRQNNPLPQRLQHPAYEFHLTPVADVFALLEQTYGVTIQYDAEKLKNCTLTATLSDEPFLDKIRMICIGIEADFEMSGNRITVTGNGCANE</sequence>
<comment type="caution">
    <text evidence="3">The sequence shown here is derived from an EMBL/GenBank/DDBJ whole genome shotgun (WGS) entry which is preliminary data.</text>
</comment>
<dbReference type="PIRSF" id="PIRSF018266">
    <property type="entry name" value="FecR"/>
    <property type="match status" value="1"/>
</dbReference>
<name>A0ABP8LMC2_9BACT</name>
<dbReference type="Gene3D" id="3.55.50.30">
    <property type="match status" value="1"/>
</dbReference>
<dbReference type="InterPro" id="IPR006860">
    <property type="entry name" value="FecR"/>
</dbReference>
<dbReference type="Pfam" id="PF04773">
    <property type="entry name" value="FecR"/>
    <property type="match status" value="1"/>
</dbReference>
<keyword evidence="4" id="KW-1185">Reference proteome</keyword>
<protein>
    <submittedName>
        <fullName evidence="3">FecR family protein</fullName>
    </submittedName>
</protein>
<proteinExistence type="predicted"/>
<dbReference type="Gene3D" id="2.60.120.1440">
    <property type="match status" value="1"/>
</dbReference>
<organism evidence="3 4">
    <name type="scientific">Ravibacter arvi</name>
    <dbReference type="NCBI Taxonomy" id="2051041"/>
    <lineage>
        <taxon>Bacteria</taxon>
        <taxon>Pseudomonadati</taxon>
        <taxon>Bacteroidota</taxon>
        <taxon>Cytophagia</taxon>
        <taxon>Cytophagales</taxon>
        <taxon>Spirosomataceae</taxon>
        <taxon>Ravibacter</taxon>
    </lineage>
</organism>
<dbReference type="InterPro" id="IPR012373">
    <property type="entry name" value="Ferrdict_sens_TM"/>
</dbReference>
<evidence type="ECO:0000259" key="1">
    <source>
        <dbReference type="Pfam" id="PF04773"/>
    </source>
</evidence>
<dbReference type="RefSeq" id="WP_345026323.1">
    <property type="nucleotide sequence ID" value="NZ_BAABEY010000002.1"/>
</dbReference>
<dbReference type="Proteomes" id="UP001501508">
    <property type="component" value="Unassembled WGS sequence"/>
</dbReference>
<dbReference type="InterPro" id="IPR032508">
    <property type="entry name" value="FecR_C"/>
</dbReference>
<gene>
    <name evidence="3" type="ORF">GCM10023091_03820</name>
</gene>
<evidence type="ECO:0000259" key="2">
    <source>
        <dbReference type="Pfam" id="PF16344"/>
    </source>
</evidence>
<dbReference type="Pfam" id="PF16344">
    <property type="entry name" value="FecR_C"/>
    <property type="match status" value="1"/>
</dbReference>
<reference evidence="4" key="1">
    <citation type="journal article" date="2019" name="Int. J. Syst. Evol. Microbiol.">
        <title>The Global Catalogue of Microorganisms (GCM) 10K type strain sequencing project: providing services to taxonomists for standard genome sequencing and annotation.</title>
        <authorList>
            <consortium name="The Broad Institute Genomics Platform"/>
            <consortium name="The Broad Institute Genome Sequencing Center for Infectious Disease"/>
            <person name="Wu L."/>
            <person name="Ma J."/>
        </authorList>
    </citation>
    <scope>NUCLEOTIDE SEQUENCE [LARGE SCALE GENOMIC DNA]</scope>
    <source>
        <strain evidence="4">JCM 31920</strain>
    </source>
</reference>
<feature type="domain" description="Protein FecR C-terminal" evidence="2">
    <location>
        <begin position="290"/>
        <end position="356"/>
    </location>
</feature>
<dbReference type="EMBL" id="BAABEY010000002">
    <property type="protein sequence ID" value="GAA4432175.1"/>
    <property type="molecule type" value="Genomic_DNA"/>
</dbReference>